<dbReference type="GO" id="GO:0009448">
    <property type="term" value="P:gamma-aminobutyric acid metabolic process"/>
    <property type="evidence" value="ECO:0007669"/>
    <property type="project" value="InterPro"/>
</dbReference>
<dbReference type="RefSeq" id="WP_123333725.1">
    <property type="nucleotide sequence ID" value="NZ_JALQCW010000078.1"/>
</dbReference>
<dbReference type="Gene3D" id="3.40.640.10">
    <property type="entry name" value="Type I PLP-dependent aspartate aminotransferase-like (Major domain)"/>
    <property type="match status" value="1"/>
</dbReference>
<dbReference type="Pfam" id="PF00202">
    <property type="entry name" value="Aminotran_3"/>
    <property type="match status" value="1"/>
</dbReference>
<dbReference type="Proteomes" id="UP001155163">
    <property type="component" value="Unassembled WGS sequence"/>
</dbReference>
<keyword evidence="10" id="KW-1185">Reference proteome</keyword>
<evidence type="ECO:0000256" key="5">
    <source>
        <dbReference type="ARBA" id="ARBA00022898"/>
    </source>
</evidence>
<dbReference type="EC" id="2.6.1.19" evidence="7"/>
<gene>
    <name evidence="7" type="primary">gabT</name>
    <name evidence="7" type="ORF">M1B34_26465</name>
    <name evidence="8" type="ORF">M1B35_30650</name>
</gene>
<dbReference type="PIRSF" id="PIRSF000521">
    <property type="entry name" value="Transaminase_4ab_Lys_Orn"/>
    <property type="match status" value="1"/>
</dbReference>
<dbReference type="InterPro" id="IPR050103">
    <property type="entry name" value="Class-III_PLP-dep_AT"/>
</dbReference>
<evidence type="ECO:0000256" key="2">
    <source>
        <dbReference type="ARBA" id="ARBA00008954"/>
    </source>
</evidence>
<evidence type="ECO:0000313" key="8">
    <source>
        <dbReference type="EMBL" id="MCK9818364.1"/>
    </source>
</evidence>
<evidence type="ECO:0000313" key="7">
    <source>
        <dbReference type="EMBL" id="MCK9801121.1"/>
    </source>
</evidence>
<dbReference type="InterPro" id="IPR015422">
    <property type="entry name" value="PyrdxlP-dep_Trfase_small"/>
</dbReference>
<name>A0A9X1YZX8_9PSED</name>
<dbReference type="EMBL" id="JALQCX010000081">
    <property type="protein sequence ID" value="MCK9818364.1"/>
    <property type="molecule type" value="Genomic_DNA"/>
</dbReference>
<evidence type="ECO:0000256" key="1">
    <source>
        <dbReference type="ARBA" id="ARBA00001933"/>
    </source>
</evidence>
<dbReference type="GO" id="GO:0034386">
    <property type="term" value="F:4-aminobutyrate:2-oxoglutarate transaminase activity"/>
    <property type="evidence" value="ECO:0007669"/>
    <property type="project" value="UniProtKB-EC"/>
</dbReference>
<dbReference type="NCBIfam" id="TIGR00700">
    <property type="entry name" value="GABAtrnsam"/>
    <property type="match status" value="1"/>
</dbReference>
<evidence type="ECO:0000313" key="9">
    <source>
        <dbReference type="Proteomes" id="UP001155059"/>
    </source>
</evidence>
<reference evidence="9 10" key="2">
    <citation type="journal article" date="2023" name="Plant Pathol.">
        <title>Dismantling and reorganizing Pseudomonas marginalis sensu#lato.</title>
        <authorList>
            <person name="Sawada H."/>
            <person name="Fujikawa T."/>
            <person name="Satou M."/>
        </authorList>
    </citation>
    <scope>NUCLEOTIDE SEQUENCE [LARGE SCALE GENOMIC DNA]</scope>
    <source>
        <strain evidence="7 9">MAFF 302030</strain>
        <strain evidence="8 10">MAFF 302046</strain>
    </source>
</reference>
<protein>
    <submittedName>
        <fullName evidence="7">4-aminobutyrate--2-oxoglutarate transaminase</fullName>
        <ecNumber evidence="7">2.6.1.19</ecNumber>
    </submittedName>
</protein>
<keyword evidence="5 6" id="KW-0663">Pyridoxal phosphate</keyword>
<dbReference type="InterPro" id="IPR015424">
    <property type="entry name" value="PyrdxlP-dep_Trfase"/>
</dbReference>
<accession>A0A9X1YZX8</accession>
<comment type="similarity">
    <text evidence="2 6">Belongs to the class-III pyridoxal-phosphate-dependent aminotransferase family.</text>
</comment>
<dbReference type="CDD" id="cd00610">
    <property type="entry name" value="OAT_like"/>
    <property type="match status" value="1"/>
</dbReference>
<dbReference type="Gene3D" id="3.90.1150.10">
    <property type="entry name" value="Aspartate Aminotransferase, domain 1"/>
    <property type="match status" value="1"/>
</dbReference>
<dbReference type="PANTHER" id="PTHR11986">
    <property type="entry name" value="AMINOTRANSFERASE CLASS III"/>
    <property type="match status" value="1"/>
</dbReference>
<evidence type="ECO:0000256" key="6">
    <source>
        <dbReference type="RuleBase" id="RU003560"/>
    </source>
</evidence>
<comment type="caution">
    <text evidence="7">The sequence shown here is derived from an EMBL/GenBank/DDBJ whole genome shotgun (WGS) entry which is preliminary data.</text>
</comment>
<dbReference type="FunFam" id="3.40.640.10:FF:000013">
    <property type="entry name" value="4-aminobutyrate aminotransferase"/>
    <property type="match status" value="1"/>
</dbReference>
<organism evidence="7 9">
    <name type="scientific">Pseudomonas morbosilactucae</name>
    <dbReference type="NCBI Taxonomy" id="2938197"/>
    <lineage>
        <taxon>Bacteria</taxon>
        <taxon>Pseudomonadati</taxon>
        <taxon>Pseudomonadota</taxon>
        <taxon>Gammaproteobacteria</taxon>
        <taxon>Pseudomonadales</taxon>
        <taxon>Pseudomonadaceae</taxon>
        <taxon>Pseudomonas</taxon>
    </lineage>
</organism>
<dbReference type="AlphaFoldDB" id="A0A9X1YZX8"/>
<dbReference type="SUPFAM" id="SSF53383">
    <property type="entry name" value="PLP-dependent transferases"/>
    <property type="match status" value="1"/>
</dbReference>
<dbReference type="InterPro" id="IPR004632">
    <property type="entry name" value="4NH2But_aminotransferase_bac"/>
</dbReference>
<sequence>MNSALTENQRLLALREQHVPRGIATAHPVVVSHAQGSEVWDVDGKRYLDFVGGIGVLNVGHNHPKVVEAVRRQVGEISHASFQVVAYESYIQVAARLNKMIGGDQHYKSVLFTSGAEAVENAIKIARGHTNRPAVISFRGGFHGRTLLGVTLTGMSQPYKQNFGPFPAEIYHATYPNEYRGISGDDALAELDTLFATDVAPDRVAAIIIEPVQGDGGFLAAPKAFLQALRQRCTEHGIVLILDEIQAGFGRTGTLFGFQHADIQPDLVTVAKSLAGGMPLSGVVGRAEIMDAPTPGGLGGTYGGNAVACAAALAVMDLFEEEDLLGQGEQLAAQLREGLLALQQRYPRIGDVRGLGFMQAIEIVADDAAKSPDAALAQKIIDEARNAGLLVIKCGVYRNVVRFLAPLVTTPAQLAEALQMLDQALAAAGA</sequence>
<reference evidence="9 10" key="1">
    <citation type="journal article" date="2022" name="Int. J. Syst. Evol. Microbiol.">
        <title>Pseudomonas aegrilactucae sp. nov. and Pseudomonas morbosilactucae sp. nov., pathogens causing bacterial rot of lettuce in Japan.</title>
        <authorList>
            <person name="Sawada H."/>
            <person name="Fujikawa T."/>
            <person name="Satou M."/>
        </authorList>
    </citation>
    <scope>NUCLEOTIDE SEQUENCE [LARGE SCALE GENOMIC DNA]</scope>
    <source>
        <strain evidence="7 9">MAFF 302030</strain>
        <strain evidence="8 10">MAFF 302046</strain>
    </source>
</reference>
<dbReference type="PANTHER" id="PTHR11986:SF58">
    <property type="entry name" value="LEUCINE_METHIONINE RACEMASE"/>
    <property type="match status" value="1"/>
</dbReference>
<dbReference type="GO" id="GO:0042802">
    <property type="term" value="F:identical protein binding"/>
    <property type="evidence" value="ECO:0007669"/>
    <property type="project" value="TreeGrafter"/>
</dbReference>
<comment type="cofactor">
    <cofactor evidence="1">
        <name>pyridoxal 5'-phosphate</name>
        <dbReference type="ChEBI" id="CHEBI:597326"/>
    </cofactor>
</comment>
<evidence type="ECO:0000313" key="10">
    <source>
        <dbReference type="Proteomes" id="UP001155163"/>
    </source>
</evidence>
<dbReference type="InterPro" id="IPR049704">
    <property type="entry name" value="Aminotrans_3_PPA_site"/>
</dbReference>
<dbReference type="GO" id="GO:0030170">
    <property type="term" value="F:pyridoxal phosphate binding"/>
    <property type="evidence" value="ECO:0007669"/>
    <property type="project" value="InterPro"/>
</dbReference>
<keyword evidence="3 7" id="KW-0032">Aminotransferase</keyword>
<dbReference type="InterPro" id="IPR005814">
    <property type="entry name" value="Aminotrans_3"/>
</dbReference>
<dbReference type="InterPro" id="IPR015421">
    <property type="entry name" value="PyrdxlP-dep_Trfase_major"/>
</dbReference>
<keyword evidence="4 7" id="KW-0808">Transferase</keyword>
<dbReference type="PROSITE" id="PS00600">
    <property type="entry name" value="AA_TRANSFER_CLASS_3"/>
    <property type="match status" value="1"/>
</dbReference>
<dbReference type="Proteomes" id="UP001155059">
    <property type="component" value="Unassembled WGS sequence"/>
</dbReference>
<evidence type="ECO:0000256" key="4">
    <source>
        <dbReference type="ARBA" id="ARBA00022679"/>
    </source>
</evidence>
<dbReference type="EMBL" id="JALQCW010000078">
    <property type="protein sequence ID" value="MCK9801121.1"/>
    <property type="molecule type" value="Genomic_DNA"/>
</dbReference>
<evidence type="ECO:0000256" key="3">
    <source>
        <dbReference type="ARBA" id="ARBA00022576"/>
    </source>
</evidence>
<proteinExistence type="inferred from homology"/>